<reference evidence="1 2" key="1">
    <citation type="journal article" date="2019" name="Int. J. Syst. Evol. Microbiol.">
        <title>The Global Catalogue of Microorganisms (GCM) 10K type strain sequencing project: providing services to taxonomists for standard genome sequencing and annotation.</title>
        <authorList>
            <consortium name="The Broad Institute Genomics Platform"/>
            <consortium name="The Broad Institute Genome Sequencing Center for Infectious Disease"/>
            <person name="Wu L."/>
            <person name="Ma J."/>
        </authorList>
    </citation>
    <scope>NUCLEOTIDE SEQUENCE [LARGE SCALE GENOMIC DNA]</scope>
    <source>
        <strain evidence="1 2">JCM 15421</strain>
    </source>
</reference>
<keyword evidence="2" id="KW-1185">Reference proteome</keyword>
<dbReference type="EMBL" id="BAAAEU010000006">
    <property type="protein sequence ID" value="GAA0711759.1"/>
    <property type="molecule type" value="Genomic_DNA"/>
</dbReference>
<evidence type="ECO:0000313" key="1">
    <source>
        <dbReference type="EMBL" id="GAA0711759.1"/>
    </source>
</evidence>
<proteinExistence type="predicted"/>
<evidence type="ECO:0000313" key="2">
    <source>
        <dbReference type="Proteomes" id="UP001501523"/>
    </source>
</evidence>
<organism evidence="1 2">
    <name type="scientific">Dokdonella soli</name>
    <dbReference type="NCBI Taxonomy" id="529810"/>
    <lineage>
        <taxon>Bacteria</taxon>
        <taxon>Pseudomonadati</taxon>
        <taxon>Pseudomonadota</taxon>
        <taxon>Gammaproteobacteria</taxon>
        <taxon>Lysobacterales</taxon>
        <taxon>Rhodanobacteraceae</taxon>
        <taxon>Dokdonella</taxon>
    </lineage>
</organism>
<gene>
    <name evidence="1" type="ORF">GCM10009105_13860</name>
</gene>
<accession>A0ABN1IFB2</accession>
<dbReference type="RefSeq" id="WP_343788594.1">
    <property type="nucleotide sequence ID" value="NZ_BAAAEU010000006.1"/>
</dbReference>
<comment type="caution">
    <text evidence="1">The sequence shown here is derived from an EMBL/GenBank/DDBJ whole genome shotgun (WGS) entry which is preliminary data.</text>
</comment>
<dbReference type="Proteomes" id="UP001501523">
    <property type="component" value="Unassembled WGS sequence"/>
</dbReference>
<name>A0ABN1IFB2_9GAMM</name>
<protein>
    <submittedName>
        <fullName evidence="1">Uncharacterized protein</fullName>
    </submittedName>
</protein>
<sequence>MHKLPDLPNSVQLASEAPDSKAVFAFESLKVGKLPDLPGAMQLASEVPDSKSTIAVFAAAEVVG</sequence>